<feature type="binding site" evidence="10">
    <location>
        <position position="561"/>
    </location>
    <ligand>
        <name>ATP</name>
        <dbReference type="ChEBI" id="CHEBI:30616"/>
    </ligand>
</feature>
<dbReference type="FunCoup" id="A0A066WCG8">
    <property type="interactions" value="511"/>
</dbReference>
<keyword evidence="3 9" id="KW-0436">Ligase</keyword>
<comment type="catalytic activity">
    <reaction evidence="9">
        <text>gamma-L-glutamyl-L-cysteine + glycine + ATP = glutathione + ADP + phosphate + H(+)</text>
        <dbReference type="Rhea" id="RHEA:13557"/>
        <dbReference type="ChEBI" id="CHEBI:15378"/>
        <dbReference type="ChEBI" id="CHEBI:30616"/>
        <dbReference type="ChEBI" id="CHEBI:43474"/>
        <dbReference type="ChEBI" id="CHEBI:57305"/>
        <dbReference type="ChEBI" id="CHEBI:57925"/>
        <dbReference type="ChEBI" id="CHEBI:58173"/>
        <dbReference type="ChEBI" id="CHEBI:456216"/>
        <dbReference type="EC" id="6.3.2.3"/>
    </reaction>
</comment>
<comment type="caution">
    <text evidence="13">The sequence shown here is derived from an EMBL/GenBank/DDBJ whole genome shotgun (WGS) entry which is preliminary data.</text>
</comment>
<evidence type="ECO:0000313" key="14">
    <source>
        <dbReference type="Proteomes" id="UP000027361"/>
    </source>
</evidence>
<comment type="similarity">
    <text evidence="2 9">Belongs to the eukaryotic GSH synthase family.</text>
</comment>
<dbReference type="InterPro" id="IPR016185">
    <property type="entry name" value="PreATP-grasp_dom_sf"/>
</dbReference>
<evidence type="ECO:0000259" key="12">
    <source>
        <dbReference type="Pfam" id="PF03199"/>
    </source>
</evidence>
<dbReference type="GO" id="GO:0004363">
    <property type="term" value="F:glutathione synthase activity"/>
    <property type="evidence" value="ECO:0007669"/>
    <property type="project" value="UniProtKB-UniRule"/>
</dbReference>
<dbReference type="NCBIfam" id="TIGR01986">
    <property type="entry name" value="glut_syn_euk"/>
    <property type="match status" value="1"/>
</dbReference>
<dbReference type="PANTHER" id="PTHR11130">
    <property type="entry name" value="GLUTATHIONE SYNTHETASE"/>
    <property type="match status" value="1"/>
</dbReference>
<dbReference type="SUPFAM" id="SSF52440">
    <property type="entry name" value="PreATP-grasp domain"/>
    <property type="match status" value="1"/>
</dbReference>
<dbReference type="OrthoDB" id="2020073at2759"/>
<evidence type="ECO:0000256" key="8">
    <source>
        <dbReference type="ARBA" id="ARBA00022842"/>
    </source>
</evidence>
<dbReference type="Gene3D" id="3.30.470.20">
    <property type="entry name" value="ATP-grasp fold, B domain"/>
    <property type="match status" value="1"/>
</dbReference>
<comment type="cofactor">
    <cofactor evidence="9 11">
        <name>Mg(2+)</name>
        <dbReference type="ChEBI" id="CHEBI:18420"/>
    </cofactor>
    <text evidence="9 11">Binds 1 Mg(2+) ion per subunit.</text>
</comment>
<name>A0A066WCG8_TILAU</name>
<dbReference type="HOGENOM" id="CLU_025152_2_1_1"/>
<dbReference type="STRING" id="1037660.A0A066WCG8"/>
<evidence type="ECO:0000256" key="5">
    <source>
        <dbReference type="ARBA" id="ARBA00022723"/>
    </source>
</evidence>
<keyword evidence="6 9" id="KW-0547">Nucleotide-binding</keyword>
<evidence type="ECO:0000256" key="4">
    <source>
        <dbReference type="ARBA" id="ARBA00022684"/>
    </source>
</evidence>
<feature type="binding site" evidence="10">
    <location>
        <position position="567"/>
    </location>
    <ligand>
        <name>ATP</name>
        <dbReference type="ChEBI" id="CHEBI:30616"/>
    </ligand>
</feature>
<evidence type="ECO:0000256" key="10">
    <source>
        <dbReference type="PIRSR" id="PIRSR001558-1"/>
    </source>
</evidence>
<dbReference type="InterPro" id="IPR004887">
    <property type="entry name" value="GSH_synth_subst-bd"/>
</dbReference>
<dbReference type="InterPro" id="IPR014049">
    <property type="entry name" value="Glutathione_synthase_N_euk"/>
</dbReference>
<evidence type="ECO:0000256" key="6">
    <source>
        <dbReference type="ARBA" id="ARBA00022741"/>
    </source>
</evidence>
<evidence type="ECO:0000313" key="13">
    <source>
        <dbReference type="EMBL" id="KDN51431.1"/>
    </source>
</evidence>
<feature type="binding site" evidence="10">
    <location>
        <position position="274"/>
    </location>
    <ligand>
        <name>substrate</name>
    </ligand>
</feature>
<evidence type="ECO:0000256" key="9">
    <source>
        <dbReference type="PIRNR" id="PIRNR001558"/>
    </source>
</evidence>
<dbReference type="Pfam" id="PF03917">
    <property type="entry name" value="GSH_synth_ATP"/>
    <property type="match status" value="1"/>
</dbReference>
<dbReference type="Proteomes" id="UP000027361">
    <property type="component" value="Unassembled WGS sequence"/>
</dbReference>
<dbReference type="GO" id="GO:0000287">
    <property type="term" value="F:magnesium ion binding"/>
    <property type="evidence" value="ECO:0007669"/>
    <property type="project" value="UniProtKB-UniRule"/>
</dbReference>
<organism evidence="13 14">
    <name type="scientific">Tilletiaria anomala (strain ATCC 24038 / CBS 436.72 / UBC 951)</name>
    <dbReference type="NCBI Taxonomy" id="1037660"/>
    <lineage>
        <taxon>Eukaryota</taxon>
        <taxon>Fungi</taxon>
        <taxon>Dikarya</taxon>
        <taxon>Basidiomycota</taxon>
        <taxon>Ustilaginomycotina</taxon>
        <taxon>Exobasidiomycetes</taxon>
        <taxon>Georgefischeriales</taxon>
        <taxon>Tilletiariaceae</taxon>
        <taxon>Tilletiaria</taxon>
    </lineage>
</organism>
<dbReference type="InParanoid" id="A0A066WCG8"/>
<keyword evidence="5 9" id="KW-0479">Metal-binding</keyword>
<dbReference type="PANTHER" id="PTHR11130:SF0">
    <property type="entry name" value="GLUTATHIONE SYNTHETASE"/>
    <property type="match status" value="1"/>
</dbReference>
<feature type="binding site" evidence="10">
    <location>
        <position position="382"/>
    </location>
    <ligand>
        <name>ATP</name>
        <dbReference type="ChEBI" id="CHEBI:30616"/>
    </ligand>
</feature>
<dbReference type="InterPro" id="IPR014042">
    <property type="entry name" value="Glutathione_synthase_a-hlx"/>
</dbReference>
<dbReference type="Gene3D" id="3.30.1490.80">
    <property type="match status" value="1"/>
</dbReference>
<dbReference type="SUPFAM" id="SSF56059">
    <property type="entry name" value="Glutathione synthetase ATP-binding domain-like"/>
    <property type="match status" value="1"/>
</dbReference>
<evidence type="ECO:0000256" key="11">
    <source>
        <dbReference type="PIRSR" id="PIRSR001558-2"/>
    </source>
</evidence>
<keyword evidence="14" id="KW-1185">Reference proteome</keyword>
<gene>
    <name evidence="13" type="ORF">K437DRAFT_221516</name>
</gene>
<dbReference type="PIRSF" id="PIRSF001558">
    <property type="entry name" value="GSHase"/>
    <property type="match status" value="1"/>
</dbReference>
<protein>
    <recommendedName>
        <fullName evidence="9">Glutathione synthetase</fullName>
        <shortName evidence="9">GSH-S</shortName>
        <ecNumber evidence="9">6.3.2.3</ecNumber>
    </recommendedName>
</protein>
<feature type="binding site" evidence="10">
    <location>
        <position position="559"/>
    </location>
    <ligand>
        <name>substrate</name>
    </ligand>
</feature>
<keyword evidence="8 9" id="KW-0460">Magnesium</keyword>
<dbReference type="AlphaFoldDB" id="A0A066WCG8"/>
<feature type="binding site" evidence="10">
    <location>
        <begin position="495"/>
        <end position="498"/>
    </location>
    <ligand>
        <name>ATP</name>
        <dbReference type="ChEBI" id="CHEBI:30616"/>
    </ligand>
</feature>
<comment type="pathway">
    <text evidence="1 9">Sulfur metabolism; glutathione biosynthesis; glutathione from L-cysteine and L-glutamate: step 2/2.</text>
</comment>
<dbReference type="EC" id="6.3.2.3" evidence="9"/>
<evidence type="ECO:0000256" key="3">
    <source>
        <dbReference type="ARBA" id="ARBA00022598"/>
    </source>
</evidence>
<reference evidence="13 14" key="1">
    <citation type="submission" date="2014-05" db="EMBL/GenBank/DDBJ databases">
        <title>Draft genome sequence of a rare smut relative, Tilletiaria anomala UBC 951.</title>
        <authorList>
            <consortium name="DOE Joint Genome Institute"/>
            <person name="Toome M."/>
            <person name="Kuo A."/>
            <person name="Henrissat B."/>
            <person name="Lipzen A."/>
            <person name="Tritt A."/>
            <person name="Yoshinaga Y."/>
            <person name="Zane M."/>
            <person name="Barry K."/>
            <person name="Grigoriev I.V."/>
            <person name="Spatafora J.W."/>
            <person name="Aimea M.C."/>
        </authorList>
    </citation>
    <scope>NUCLEOTIDE SEQUENCE [LARGE SCALE GENOMIC DNA]</scope>
    <source>
        <strain evidence="13 14">UBC 951</strain>
    </source>
</reference>
<dbReference type="GO" id="GO:0043295">
    <property type="term" value="F:glutathione binding"/>
    <property type="evidence" value="ECO:0007669"/>
    <property type="project" value="UniProtKB-UniRule"/>
</dbReference>
<evidence type="ECO:0000256" key="2">
    <source>
        <dbReference type="ARBA" id="ARBA00010385"/>
    </source>
</evidence>
<feature type="binding site" evidence="11">
    <location>
        <position position="455"/>
    </location>
    <ligand>
        <name>Mg(2+)</name>
        <dbReference type="ChEBI" id="CHEBI:18420"/>
    </ligand>
</feature>
<dbReference type="InterPro" id="IPR014709">
    <property type="entry name" value="Glutathione_synthase_C_euk"/>
</dbReference>
<evidence type="ECO:0000256" key="1">
    <source>
        <dbReference type="ARBA" id="ARBA00004965"/>
    </source>
</evidence>
<proteinExistence type="inferred from homology"/>
<sequence>MSDELAASISNQCLPAWPPAGLTRAQISHLCNSATDYAFAHGLVYRPLIPASEKVVNTTSVIHAPFSLLPSPFPARLFAYAKSLQPILNELYARVALDHQFLEDVYVKQNVIHVDDFQAKLWDVYQNVMKEGLAQPRQLGLFRSDYLLHDTSLLSGDFSSASSTTDQSHDLTIKQVEFNTISSSFGPLCYLVSKLHQHLAHATGSYFGHIQSRKGKAKEDNFDSLPKNDALKTLAQGLADAHQAYNSEMPGTHTFTDPVILFVIQPNERNAFDQRAIEYELLNAHGIRCVRKTLAELASTVKEHAASLRLPKRELFISAPWSSQNDSDPDQLEVSVVYFRAGYTPTDYEGLGNEKAWDVRQLLERSAAIKCPSVALQLAGAKKVQQVLSEEGILERFLLQPSGSGTQKWKPEDVEALRASWTELYPLDPRSELGKKGYDLAMRDPHRFVLKPQREGGGNNIYKQDIPSALKAMIDRDAKRGESYAVPEREGYILMSLIQPPNGLGNLLMKAGAGADASAALAPDVVSELGIYGTCLFAQGKQADTIEVLKSRSGGHLLRTKGRESDEGGVAVGFSVIDSPYLV</sequence>
<dbReference type="GeneID" id="25262331"/>
<feature type="binding site" evidence="10">
    <location>
        <position position="528"/>
    </location>
    <ligand>
        <name>ATP</name>
        <dbReference type="ChEBI" id="CHEBI:30616"/>
    </ligand>
</feature>
<keyword evidence="4 9" id="KW-0317">Glutathione biosynthesis</keyword>
<feature type="binding site" evidence="10">
    <location>
        <position position="462"/>
    </location>
    <ligand>
        <name>ATP</name>
        <dbReference type="ChEBI" id="CHEBI:30616"/>
    </ligand>
</feature>
<dbReference type="Pfam" id="PF03199">
    <property type="entry name" value="GSH_synthase"/>
    <property type="match status" value="1"/>
</dbReference>
<accession>A0A066WCG8</accession>
<dbReference type="OMA" id="NGLVMYP"/>
<dbReference type="Gene3D" id="1.10.1080.10">
    <property type="entry name" value="Glutathione Synthetase, Chain A, domain 3"/>
    <property type="match status" value="1"/>
</dbReference>
<dbReference type="EMBL" id="JMSN01000016">
    <property type="protein sequence ID" value="KDN51431.1"/>
    <property type="molecule type" value="Genomic_DNA"/>
</dbReference>
<dbReference type="RefSeq" id="XP_013244767.1">
    <property type="nucleotide sequence ID" value="XM_013389313.1"/>
</dbReference>
<dbReference type="FunFam" id="3.30.1490.50:FF:000002">
    <property type="entry name" value="Glutathione synthetase"/>
    <property type="match status" value="1"/>
</dbReference>
<feature type="domain" description="Glutathione synthase substrate-binding" evidence="12">
    <location>
        <begin position="259"/>
        <end position="379"/>
    </location>
</feature>
<dbReference type="UniPathway" id="UPA00142">
    <property type="reaction ID" value="UER00210"/>
</dbReference>
<dbReference type="InterPro" id="IPR005615">
    <property type="entry name" value="Glutathione_synthase"/>
</dbReference>
<dbReference type="InterPro" id="IPR037013">
    <property type="entry name" value="GSH-S_sub-bd_sf"/>
</dbReference>
<feature type="binding site" evidence="10">
    <location>
        <begin position="451"/>
        <end position="460"/>
    </location>
    <ligand>
        <name>ATP</name>
        <dbReference type="ChEBI" id="CHEBI:30616"/>
    </ligand>
</feature>
<dbReference type="Gene3D" id="3.40.50.1760">
    <property type="entry name" value="Glutathione synthase, substrate-binding domain superfamily, eukaryotic"/>
    <property type="match status" value="1"/>
</dbReference>
<dbReference type="GO" id="GO:0005829">
    <property type="term" value="C:cytosol"/>
    <property type="evidence" value="ECO:0007669"/>
    <property type="project" value="TreeGrafter"/>
</dbReference>
<keyword evidence="7 9" id="KW-0067">ATP-binding</keyword>
<dbReference type="GO" id="GO:0005524">
    <property type="term" value="F:ATP binding"/>
    <property type="evidence" value="ECO:0007669"/>
    <property type="project" value="UniProtKB-UniRule"/>
</dbReference>
<evidence type="ECO:0000256" key="7">
    <source>
        <dbReference type="ARBA" id="ARBA00022840"/>
    </source>
</evidence>
<dbReference type="Gene3D" id="3.30.1490.50">
    <property type="match status" value="1"/>
</dbReference>